<dbReference type="EMBL" id="BPLR01007206">
    <property type="protein sequence ID" value="GIY15163.1"/>
    <property type="molecule type" value="Genomic_DNA"/>
</dbReference>
<feature type="region of interest" description="Disordered" evidence="1">
    <location>
        <begin position="19"/>
        <end position="41"/>
    </location>
</feature>
<proteinExistence type="predicted"/>
<organism evidence="2 3">
    <name type="scientific">Caerostris extrusa</name>
    <name type="common">Bark spider</name>
    <name type="synonym">Caerostris bankana</name>
    <dbReference type="NCBI Taxonomy" id="172846"/>
    <lineage>
        <taxon>Eukaryota</taxon>
        <taxon>Metazoa</taxon>
        <taxon>Ecdysozoa</taxon>
        <taxon>Arthropoda</taxon>
        <taxon>Chelicerata</taxon>
        <taxon>Arachnida</taxon>
        <taxon>Araneae</taxon>
        <taxon>Araneomorphae</taxon>
        <taxon>Entelegynae</taxon>
        <taxon>Araneoidea</taxon>
        <taxon>Araneidae</taxon>
        <taxon>Caerostris</taxon>
    </lineage>
</organism>
<protein>
    <submittedName>
        <fullName evidence="2">Uncharacterized protein</fullName>
    </submittedName>
</protein>
<dbReference type="AlphaFoldDB" id="A0AAV4QZS2"/>
<dbReference type="Proteomes" id="UP001054945">
    <property type="component" value="Unassembled WGS sequence"/>
</dbReference>
<evidence type="ECO:0000256" key="1">
    <source>
        <dbReference type="SAM" id="MobiDB-lite"/>
    </source>
</evidence>
<accession>A0AAV4QZS2</accession>
<gene>
    <name evidence="2" type="ORF">CEXT_141461</name>
</gene>
<reference evidence="2 3" key="1">
    <citation type="submission" date="2021-06" db="EMBL/GenBank/DDBJ databases">
        <title>Caerostris extrusa draft genome.</title>
        <authorList>
            <person name="Kono N."/>
            <person name="Arakawa K."/>
        </authorList>
    </citation>
    <scope>NUCLEOTIDE SEQUENCE [LARGE SCALE GENOMIC DNA]</scope>
</reference>
<sequence>MISSLYVKSVTNYFEAADKSLPSRQQPRHKSLTRDIKRNQNPKATNYMCDAFPKWNNNGYYIPLNRRRRFFMSSRSLITPVSISTSASGI</sequence>
<evidence type="ECO:0000313" key="2">
    <source>
        <dbReference type="EMBL" id="GIY15163.1"/>
    </source>
</evidence>
<evidence type="ECO:0000313" key="3">
    <source>
        <dbReference type="Proteomes" id="UP001054945"/>
    </source>
</evidence>
<name>A0AAV4QZS2_CAEEX</name>
<keyword evidence="3" id="KW-1185">Reference proteome</keyword>
<comment type="caution">
    <text evidence="2">The sequence shown here is derived from an EMBL/GenBank/DDBJ whole genome shotgun (WGS) entry which is preliminary data.</text>
</comment>